<feature type="region of interest" description="Disordered" evidence="1">
    <location>
        <begin position="776"/>
        <end position="820"/>
    </location>
</feature>
<dbReference type="InterPro" id="IPR011990">
    <property type="entry name" value="TPR-like_helical_dom_sf"/>
</dbReference>
<evidence type="ECO:0000256" key="1">
    <source>
        <dbReference type="SAM" id="MobiDB-lite"/>
    </source>
</evidence>
<organism evidence="3 4">
    <name type="scientific">Exophiala bonariae</name>
    <dbReference type="NCBI Taxonomy" id="1690606"/>
    <lineage>
        <taxon>Eukaryota</taxon>
        <taxon>Fungi</taxon>
        <taxon>Dikarya</taxon>
        <taxon>Ascomycota</taxon>
        <taxon>Pezizomycotina</taxon>
        <taxon>Eurotiomycetes</taxon>
        <taxon>Chaetothyriomycetidae</taxon>
        <taxon>Chaetothyriales</taxon>
        <taxon>Herpotrichiellaceae</taxon>
        <taxon>Exophiala</taxon>
    </lineage>
</organism>
<protein>
    <recommendedName>
        <fullName evidence="2">Clr5 domain-containing protein</fullName>
    </recommendedName>
</protein>
<feature type="compositionally biased region" description="Basic and acidic residues" evidence="1">
    <location>
        <begin position="796"/>
        <end position="808"/>
    </location>
</feature>
<name>A0AAV9NEZ0_9EURO</name>
<dbReference type="PANTHER" id="PTHR46082">
    <property type="entry name" value="ATP/GTP-BINDING PROTEIN-RELATED"/>
    <property type="match status" value="1"/>
</dbReference>
<dbReference type="AlphaFoldDB" id="A0AAV9NEZ0"/>
<evidence type="ECO:0000313" key="4">
    <source>
        <dbReference type="Proteomes" id="UP001358417"/>
    </source>
</evidence>
<feature type="compositionally biased region" description="Polar residues" evidence="1">
    <location>
        <begin position="255"/>
        <end position="272"/>
    </location>
</feature>
<dbReference type="Pfam" id="PF13374">
    <property type="entry name" value="TPR_10"/>
    <property type="match status" value="1"/>
</dbReference>
<dbReference type="RefSeq" id="XP_064708040.1">
    <property type="nucleotide sequence ID" value="XM_064856140.1"/>
</dbReference>
<dbReference type="EMBL" id="JAVRRD010000008">
    <property type="protein sequence ID" value="KAK5056070.1"/>
    <property type="molecule type" value="Genomic_DNA"/>
</dbReference>
<feature type="region of interest" description="Disordered" evidence="1">
    <location>
        <begin position="255"/>
        <end position="278"/>
    </location>
</feature>
<feature type="region of interest" description="Disordered" evidence="1">
    <location>
        <begin position="182"/>
        <end position="241"/>
    </location>
</feature>
<feature type="compositionally biased region" description="Polar residues" evidence="1">
    <location>
        <begin position="1"/>
        <end position="17"/>
    </location>
</feature>
<reference evidence="3 4" key="1">
    <citation type="submission" date="2023-08" db="EMBL/GenBank/DDBJ databases">
        <title>Black Yeasts Isolated from many extreme environments.</title>
        <authorList>
            <person name="Coleine C."/>
            <person name="Stajich J.E."/>
            <person name="Selbmann L."/>
        </authorList>
    </citation>
    <scope>NUCLEOTIDE SEQUENCE [LARGE SCALE GENOMIC DNA]</scope>
    <source>
        <strain evidence="3 4">CCFEE 5792</strain>
    </source>
</reference>
<sequence>MALSLGNTQGWSYGDVTQSQAPAPSAPASHFEAREGPTPAQWQAVREEIRVLYEKKPLKDVKRILERRGFRATERMYKARLATWGFSKNYSDRDYQICAVLHYIRLNSGKQATTFEIHGHKRSLKDLHKYIKGRKMSEEEFLATALKNIHCRSQEEQERDQQYAHVRSFTPEVDVELELAAHSSSPTKPSLGTLGEIAKSSPSPTRTDPVSGAWIGTLGNPRPASTHRGSPTSETSPHERTSPVFWSSFQAATQLTPSTQQSPANQSPSRDNGSIAWGPNLQRQYESSSPFELPYAYSSATANPSLGATDDHLRYAGSLHNIQTPAMSCQHLGRNVEYMALQVVDAPSLKSISGYDDIPAWRLISDTSSPESSDFEQICPHCNDPTNNHFISLTNLELPQQSRSILNPTPNVSKDTIQVPGSSRHDHSWKWVARSFSACIYLNRGNDTLSQRSLADADHEFERMLVPHQDPKVILALNQTLSILHMHDEGEITKAIMRSAFKVAERVLGLENPLTVLVRWMVLVADLEVKKGEISSDAILNSHNHFVRLHGRDDPRSIASLYCYGYMLNVERRLEQAEEVLKEVYELSKSVLGPRHLQSISALTNLSRCAERQGRTDEAIGMLKQALEDARDTLGASHPRRLESMRNLALLYEKQGRLDETEEIYWFVLEGRIKMLGRSHSYTLGMKRDLEILLRKRGKWGAEKPVDEEGQQPEEASPKGKGNVKHQADNMNIDQLETPEQIRLQDLWDWDPNEKWESTESRARRRSEGAAARLLRLNTSPLIDPSPPILDNISSDWDRMDSDVKSLGESDDSGSVHEAF</sequence>
<dbReference type="Proteomes" id="UP001358417">
    <property type="component" value="Unassembled WGS sequence"/>
</dbReference>
<accession>A0AAV9NEZ0</accession>
<dbReference type="SUPFAM" id="SSF48452">
    <property type="entry name" value="TPR-like"/>
    <property type="match status" value="1"/>
</dbReference>
<dbReference type="Pfam" id="PF14420">
    <property type="entry name" value="Clr5"/>
    <property type="match status" value="1"/>
</dbReference>
<feature type="region of interest" description="Disordered" evidence="1">
    <location>
        <begin position="1"/>
        <end position="39"/>
    </location>
</feature>
<keyword evidence="4" id="KW-1185">Reference proteome</keyword>
<proteinExistence type="predicted"/>
<feature type="compositionally biased region" description="Low complexity" evidence="1">
    <location>
        <begin position="18"/>
        <end position="29"/>
    </location>
</feature>
<dbReference type="GeneID" id="89980763"/>
<dbReference type="Gene3D" id="1.25.40.10">
    <property type="entry name" value="Tetratricopeptide repeat domain"/>
    <property type="match status" value="1"/>
</dbReference>
<dbReference type="Pfam" id="PF13424">
    <property type="entry name" value="TPR_12"/>
    <property type="match status" value="1"/>
</dbReference>
<comment type="caution">
    <text evidence="3">The sequence shown here is derived from an EMBL/GenBank/DDBJ whole genome shotgun (WGS) entry which is preliminary data.</text>
</comment>
<dbReference type="PANTHER" id="PTHR46082:SF6">
    <property type="entry name" value="AAA+ ATPASE DOMAIN-CONTAINING PROTEIN-RELATED"/>
    <property type="match status" value="1"/>
</dbReference>
<feature type="domain" description="Clr5" evidence="2">
    <location>
        <begin position="39"/>
        <end position="88"/>
    </location>
</feature>
<evidence type="ECO:0000313" key="3">
    <source>
        <dbReference type="EMBL" id="KAK5056070.1"/>
    </source>
</evidence>
<dbReference type="InterPro" id="IPR053137">
    <property type="entry name" value="NLR-like"/>
</dbReference>
<evidence type="ECO:0000259" key="2">
    <source>
        <dbReference type="Pfam" id="PF14420"/>
    </source>
</evidence>
<gene>
    <name evidence="3" type="ORF">LTR84_012621</name>
</gene>
<feature type="region of interest" description="Disordered" evidence="1">
    <location>
        <begin position="702"/>
        <end position="726"/>
    </location>
</feature>
<dbReference type="InterPro" id="IPR025676">
    <property type="entry name" value="Clr5_dom"/>
</dbReference>